<keyword evidence="2" id="KW-1185">Reference proteome</keyword>
<dbReference type="AlphaFoldDB" id="A0A5C3NJ56"/>
<dbReference type="EMBL" id="ML213503">
    <property type="protein sequence ID" value="TFK56917.1"/>
    <property type="molecule type" value="Genomic_DNA"/>
</dbReference>
<dbReference type="Proteomes" id="UP000305948">
    <property type="component" value="Unassembled WGS sequence"/>
</dbReference>
<protein>
    <submittedName>
        <fullName evidence="1">Uncharacterized protein</fullName>
    </submittedName>
</protein>
<evidence type="ECO:0000313" key="2">
    <source>
        <dbReference type="Proteomes" id="UP000305948"/>
    </source>
</evidence>
<proteinExistence type="predicted"/>
<evidence type="ECO:0000313" key="1">
    <source>
        <dbReference type="EMBL" id="TFK56917.1"/>
    </source>
</evidence>
<name>A0A5C3NJ56_9AGAM</name>
<organism evidence="1 2">
    <name type="scientific">Heliocybe sulcata</name>
    <dbReference type="NCBI Taxonomy" id="5364"/>
    <lineage>
        <taxon>Eukaryota</taxon>
        <taxon>Fungi</taxon>
        <taxon>Dikarya</taxon>
        <taxon>Basidiomycota</taxon>
        <taxon>Agaricomycotina</taxon>
        <taxon>Agaricomycetes</taxon>
        <taxon>Gloeophyllales</taxon>
        <taxon>Gloeophyllaceae</taxon>
        <taxon>Heliocybe</taxon>
    </lineage>
</organism>
<sequence>MGDLRCKAKMRAAGCEPVREGARRRRGVLSGNGQRHTEREAEARDEINTRTQRTTLCSGWTDHDAHELLRRPSLFQSFIISLPGRHSLSRSHPPLVPDSTALLRIHRLIFPFRHTCSYTTAIIMDAANMLFSARHYSQSSMFHDRTHPSSPSAVRQKPYYSPNYLYAHAYSDVAAESDPTYDYLQATHSPLYDHHLSATRLSHAQHHYALVQPPARDVYGSSGYSPPAVSDSIFDSTSPSYQSATQLHDPGNHHQQYAPVSISMPASSPGWHPASDRTQAMLSSHSSLSVIESPLHMHQQAIGGIKSPTLYAAQTQQQALQNYLTMSPDQQRQVHTASPLQHTVQVKQEPIYGSPYLSASAPVSNGMSGLNYSYDTDFASDPGM</sequence>
<gene>
    <name evidence="1" type="ORF">OE88DRAFT_73330</name>
</gene>
<reference evidence="1 2" key="1">
    <citation type="journal article" date="2019" name="Nat. Ecol. Evol.">
        <title>Megaphylogeny resolves global patterns of mushroom evolution.</title>
        <authorList>
            <person name="Varga T."/>
            <person name="Krizsan K."/>
            <person name="Foldi C."/>
            <person name="Dima B."/>
            <person name="Sanchez-Garcia M."/>
            <person name="Sanchez-Ramirez S."/>
            <person name="Szollosi G.J."/>
            <person name="Szarkandi J.G."/>
            <person name="Papp V."/>
            <person name="Albert L."/>
            <person name="Andreopoulos W."/>
            <person name="Angelini C."/>
            <person name="Antonin V."/>
            <person name="Barry K.W."/>
            <person name="Bougher N.L."/>
            <person name="Buchanan P."/>
            <person name="Buyck B."/>
            <person name="Bense V."/>
            <person name="Catcheside P."/>
            <person name="Chovatia M."/>
            <person name="Cooper J."/>
            <person name="Damon W."/>
            <person name="Desjardin D."/>
            <person name="Finy P."/>
            <person name="Geml J."/>
            <person name="Haridas S."/>
            <person name="Hughes K."/>
            <person name="Justo A."/>
            <person name="Karasinski D."/>
            <person name="Kautmanova I."/>
            <person name="Kiss B."/>
            <person name="Kocsube S."/>
            <person name="Kotiranta H."/>
            <person name="LaButti K.M."/>
            <person name="Lechner B.E."/>
            <person name="Liimatainen K."/>
            <person name="Lipzen A."/>
            <person name="Lukacs Z."/>
            <person name="Mihaltcheva S."/>
            <person name="Morgado L.N."/>
            <person name="Niskanen T."/>
            <person name="Noordeloos M.E."/>
            <person name="Ohm R.A."/>
            <person name="Ortiz-Santana B."/>
            <person name="Ovrebo C."/>
            <person name="Racz N."/>
            <person name="Riley R."/>
            <person name="Savchenko A."/>
            <person name="Shiryaev A."/>
            <person name="Soop K."/>
            <person name="Spirin V."/>
            <person name="Szebenyi C."/>
            <person name="Tomsovsky M."/>
            <person name="Tulloss R.E."/>
            <person name="Uehling J."/>
            <person name="Grigoriev I.V."/>
            <person name="Vagvolgyi C."/>
            <person name="Papp T."/>
            <person name="Martin F.M."/>
            <person name="Miettinen O."/>
            <person name="Hibbett D.S."/>
            <person name="Nagy L.G."/>
        </authorList>
    </citation>
    <scope>NUCLEOTIDE SEQUENCE [LARGE SCALE GENOMIC DNA]</scope>
    <source>
        <strain evidence="1 2">OMC1185</strain>
    </source>
</reference>
<accession>A0A5C3NJ56</accession>